<dbReference type="EMBL" id="CP003696">
    <property type="protein sequence ID" value="AGP30723.1"/>
    <property type="molecule type" value="Genomic_DNA"/>
</dbReference>
<name>S4XJG9_9CORY</name>
<accession>S4XJG9</accession>
<evidence type="ECO:0008006" key="3">
    <source>
        <dbReference type="Google" id="ProtNLM"/>
    </source>
</evidence>
<dbReference type="HOGENOM" id="CLU_301050_0_0_11"/>
<keyword evidence="2" id="KW-1185">Reference proteome</keyword>
<evidence type="ECO:0000313" key="2">
    <source>
        <dbReference type="Proteomes" id="UP000014809"/>
    </source>
</evidence>
<sequence>MGGAGMTATELLDKAQSMPYGEEERDLLREALALAQETGDSDAEFRIRLCLTASYRQIEDNASFLTHFSAAVGFHDRDPQRFPGRGDGTYPDLFWQYKHAVHVVTMSVLFSRAQAEAMLDQMDAHFRAAGVPETAVDIERRDDAIVNGHPATALALQAKIDMLGGEDPFDDCVTCRWAGQMDLCLATGDSEGADAALRQILEAGNVGCVMEPETALARYMLLALENGDAEFATWAQQTSAAANPAFQGLNTVGQHLEFLGVTGNYTRGLGMLQRYQRGLLTDPLSTGEHFGLLAGAWVLLAATSRAGFGDVLVSGSGASDLAVFYGDAGETGDTGNTGDTDFTVADLAARCEAAARSLAERYDARNGTDNFAARIAETADHATWDITLDPDSTGPGSTNLLLRAEIATPDPTPPTGSDILDQLNLALATGADATAAQLVATVPDLEGTDLASFYGMRVAVADMAGDLAAVETAYADYVAVLEQQGGAEASFLATVSARELLDPGPDMLDRFRAEAERLRPGSLDPAAVRAWVNITVRMASGLVRQTPDPAAPDAHLTEARQRLREAETLVRDAGLADEFGPLTVTLFGMDLASGSVTDPPATFASLHDALAWPHTVPLDLLFASAATRAGAEDGFAVIDRLLVRLIDLGVREVTANVALDSVDHLAGVHRFTEAAERAHLAVRELAAAGLPTRDATLKHGEMLVYSGSDAEGRDLLEPLLLPKLEQHGNGTAVEFSLGELDALFALGIVLKNTDASPEAAAFTLLKTRDLGMKFGNPSLAVAAVIAFTDMAHLLGEFDTAVAELTATLPAAAEVPDDGWSEIRLRDRIAVTQADADNPAALDTLADTMSRAGNLEQRIYVQESFNRVLYTFGRLEECLAGCTQIAQWILAGSVGDGSDVTGDAAEDTAGDAAGNAADLASAQLFQGAQYAVWGEDLPAAVEMLKKAAEVPGVNAGSRVSYYRNLAQLTRELGRTREAETWDREAEKLAATLDE</sequence>
<proteinExistence type="predicted"/>
<dbReference type="STRING" id="1200352.A606_05380"/>
<dbReference type="Proteomes" id="UP000014809">
    <property type="component" value="Chromosome"/>
</dbReference>
<organism evidence="1 2">
    <name type="scientific">Corynebacterium terpenotabidum Y-11</name>
    <dbReference type="NCBI Taxonomy" id="1200352"/>
    <lineage>
        <taxon>Bacteria</taxon>
        <taxon>Bacillati</taxon>
        <taxon>Actinomycetota</taxon>
        <taxon>Actinomycetes</taxon>
        <taxon>Mycobacteriales</taxon>
        <taxon>Corynebacteriaceae</taxon>
        <taxon>Corynebacterium</taxon>
    </lineage>
</organism>
<evidence type="ECO:0000313" key="1">
    <source>
        <dbReference type="EMBL" id="AGP30723.1"/>
    </source>
</evidence>
<gene>
    <name evidence="1" type="ORF">A606_05380</name>
</gene>
<dbReference type="AlphaFoldDB" id="S4XJG9"/>
<dbReference type="KEGG" id="cter:A606_05380"/>
<protein>
    <recommendedName>
        <fullName evidence="3">Tetratricopeptide repeat protein</fullName>
    </recommendedName>
</protein>
<dbReference type="PATRIC" id="fig|1200352.3.peg.1088"/>
<reference evidence="1 2" key="1">
    <citation type="submission" date="2012-06" db="EMBL/GenBank/DDBJ databases">
        <title>Complete genome sequence of Corynebacterium terpenotabidum Y-11 (=DSM 44721).</title>
        <authorList>
            <person name="Ruckert C."/>
            <person name="Albersmeier A."/>
            <person name="Al-Dilaimi A."/>
            <person name="Szczepanowski R."/>
            <person name="Kalinowski J."/>
        </authorList>
    </citation>
    <scope>NUCLEOTIDE SEQUENCE [LARGE SCALE GENOMIC DNA]</scope>
    <source>
        <strain evidence="1 2">Y-11</strain>
    </source>
</reference>
<dbReference type="eggNOG" id="COG2909">
    <property type="taxonomic scope" value="Bacteria"/>
</dbReference>